<reference evidence="3 4" key="1">
    <citation type="submission" date="2017-11" db="EMBL/GenBank/DDBJ databases">
        <title>Comparitive Functional Genomics of Dry Heat Resistant strains isolated from the Viking Spacecraft.</title>
        <authorList>
            <person name="Seuylemezian A."/>
            <person name="Cooper K."/>
            <person name="Vaishampayan P."/>
        </authorList>
    </citation>
    <scope>NUCLEOTIDE SEQUENCE [LARGE SCALE GENOMIC DNA]</scope>
    <source>
        <strain evidence="3 4">V32-6</strain>
    </source>
</reference>
<dbReference type="CDD" id="cd05327">
    <property type="entry name" value="retinol-DH_like_SDR_c_like"/>
    <property type="match status" value="1"/>
</dbReference>
<dbReference type="PRINTS" id="PR00081">
    <property type="entry name" value="GDHRDH"/>
</dbReference>
<evidence type="ECO:0000256" key="2">
    <source>
        <dbReference type="RuleBase" id="RU000363"/>
    </source>
</evidence>
<dbReference type="Pfam" id="PF00106">
    <property type="entry name" value="adh_short"/>
    <property type="match status" value="1"/>
</dbReference>
<keyword evidence="4" id="KW-1185">Reference proteome</keyword>
<evidence type="ECO:0000256" key="1">
    <source>
        <dbReference type="ARBA" id="ARBA00023002"/>
    </source>
</evidence>
<dbReference type="AlphaFoldDB" id="A0A2N5HH39"/>
<dbReference type="PANTHER" id="PTHR43157:SF31">
    <property type="entry name" value="PHOSPHATIDYLINOSITOL-GLYCAN BIOSYNTHESIS CLASS F PROTEIN"/>
    <property type="match status" value="1"/>
</dbReference>
<dbReference type="InterPro" id="IPR002347">
    <property type="entry name" value="SDR_fam"/>
</dbReference>
<dbReference type="PRINTS" id="PR00080">
    <property type="entry name" value="SDRFAMILY"/>
</dbReference>
<dbReference type="InterPro" id="IPR036291">
    <property type="entry name" value="NAD(P)-bd_dom_sf"/>
</dbReference>
<dbReference type="EMBL" id="PGVE01000042">
    <property type="protein sequence ID" value="PLS04825.1"/>
    <property type="molecule type" value="Genomic_DNA"/>
</dbReference>
<comment type="similarity">
    <text evidence="2">Belongs to the short-chain dehydrogenases/reductases (SDR) family.</text>
</comment>
<sequence length="303" mass="33501">MPSMEIRLERLKKNNIELLGEGEKSMKGKICLITGGNSGIGKATAIELAKKGATIVLLCRNEERGKKAISDIIEETGNTQVDLLLADLSSQRSVKKAADLFKKKYNKLDVLINNAAVFLAKRSETEDGIETTFATNYLSHFILSHLLLESLEASGEGRIINVASKHNGINMNFDDLMTKQNYAFFRAVGPTKLGLILFTKEFSKRLDGRCVTVNSLHPGIIRSNLMHDMPWILRTIFKTFSANPKKGALTPVYLASSPDVLGVSGKFFVNCKETETTETANDQDSARKLWDISMSLIKPGILF</sequence>
<name>A0A2N5HH39_9BACI</name>
<accession>A0A2N5HH39</accession>
<dbReference type="PANTHER" id="PTHR43157">
    <property type="entry name" value="PHOSPHATIDYLINOSITOL-GLYCAN BIOSYNTHESIS CLASS F PROTEIN-RELATED"/>
    <property type="match status" value="1"/>
</dbReference>
<dbReference type="Proteomes" id="UP000234950">
    <property type="component" value="Unassembled WGS sequence"/>
</dbReference>
<protein>
    <submittedName>
        <fullName evidence="3">Short-chain dehydrogenase</fullName>
    </submittedName>
</protein>
<organism evidence="3 4">
    <name type="scientific">Neobacillus cucumis</name>
    <dbReference type="NCBI Taxonomy" id="1740721"/>
    <lineage>
        <taxon>Bacteria</taxon>
        <taxon>Bacillati</taxon>
        <taxon>Bacillota</taxon>
        <taxon>Bacilli</taxon>
        <taxon>Bacillales</taxon>
        <taxon>Bacillaceae</taxon>
        <taxon>Neobacillus</taxon>
    </lineage>
</organism>
<evidence type="ECO:0000313" key="3">
    <source>
        <dbReference type="EMBL" id="PLS04825.1"/>
    </source>
</evidence>
<comment type="caution">
    <text evidence="3">The sequence shown here is derived from an EMBL/GenBank/DDBJ whole genome shotgun (WGS) entry which is preliminary data.</text>
</comment>
<dbReference type="Gene3D" id="3.40.50.720">
    <property type="entry name" value="NAD(P)-binding Rossmann-like Domain"/>
    <property type="match status" value="1"/>
</dbReference>
<dbReference type="OrthoDB" id="9809821at2"/>
<dbReference type="GO" id="GO:0016491">
    <property type="term" value="F:oxidoreductase activity"/>
    <property type="evidence" value="ECO:0007669"/>
    <property type="project" value="UniProtKB-KW"/>
</dbReference>
<evidence type="ECO:0000313" key="4">
    <source>
        <dbReference type="Proteomes" id="UP000234950"/>
    </source>
</evidence>
<proteinExistence type="inferred from homology"/>
<keyword evidence="1" id="KW-0560">Oxidoreductase</keyword>
<dbReference type="SUPFAM" id="SSF51735">
    <property type="entry name" value="NAD(P)-binding Rossmann-fold domains"/>
    <property type="match status" value="1"/>
</dbReference>
<gene>
    <name evidence="3" type="ORF">CVD27_11295</name>
</gene>